<dbReference type="InterPro" id="IPR039425">
    <property type="entry name" value="RNA_pol_sigma-70-like"/>
</dbReference>
<dbReference type="InterPro" id="IPR013324">
    <property type="entry name" value="RNA_pol_sigma_r3/r4-like"/>
</dbReference>
<protein>
    <recommendedName>
        <fullName evidence="6">RNA polymerase sigma factor</fullName>
    </recommendedName>
</protein>
<dbReference type="AlphaFoldDB" id="A0A7W8ABA9"/>
<dbReference type="Gene3D" id="1.10.10.10">
    <property type="entry name" value="Winged helix-like DNA-binding domain superfamily/Winged helix DNA-binding domain"/>
    <property type="match status" value="1"/>
</dbReference>
<dbReference type="Gene3D" id="1.10.1740.10">
    <property type="match status" value="1"/>
</dbReference>
<feature type="region of interest" description="Disordered" evidence="7">
    <location>
        <begin position="1"/>
        <end position="21"/>
    </location>
</feature>
<dbReference type="SUPFAM" id="SSF88659">
    <property type="entry name" value="Sigma3 and sigma4 domains of RNA polymerase sigma factors"/>
    <property type="match status" value="1"/>
</dbReference>
<dbReference type="InterPro" id="IPR013325">
    <property type="entry name" value="RNA_pol_sigma_r2"/>
</dbReference>
<proteinExistence type="inferred from homology"/>
<feature type="domain" description="RNA polymerase sigma-70 region 4" evidence="9">
    <location>
        <begin position="145"/>
        <end position="193"/>
    </location>
</feature>
<reference evidence="10 11" key="1">
    <citation type="submission" date="2020-08" db="EMBL/GenBank/DDBJ databases">
        <title>Genomic Encyclopedia of Type Strains, Phase IV (KMG-IV): sequencing the most valuable type-strain genomes for metagenomic binning, comparative biology and taxonomic classification.</title>
        <authorList>
            <person name="Goeker M."/>
        </authorList>
    </citation>
    <scope>NUCLEOTIDE SEQUENCE [LARGE SCALE GENOMIC DNA]</scope>
    <source>
        <strain evidence="10 11">DSM 45385</strain>
    </source>
</reference>
<evidence type="ECO:0000256" key="6">
    <source>
        <dbReference type="RuleBase" id="RU000716"/>
    </source>
</evidence>
<dbReference type="GO" id="GO:0003677">
    <property type="term" value="F:DNA binding"/>
    <property type="evidence" value="ECO:0007669"/>
    <property type="project" value="UniProtKB-KW"/>
</dbReference>
<comment type="similarity">
    <text evidence="1 6">Belongs to the sigma-70 factor family. ECF subfamily.</text>
</comment>
<feature type="region of interest" description="Disordered" evidence="7">
    <location>
        <begin position="110"/>
        <end position="129"/>
    </location>
</feature>
<evidence type="ECO:0000313" key="11">
    <source>
        <dbReference type="Proteomes" id="UP000568380"/>
    </source>
</evidence>
<dbReference type="GO" id="GO:0006352">
    <property type="term" value="P:DNA-templated transcription initiation"/>
    <property type="evidence" value="ECO:0007669"/>
    <property type="project" value="InterPro"/>
</dbReference>
<dbReference type="InterPro" id="IPR014284">
    <property type="entry name" value="RNA_pol_sigma-70_dom"/>
</dbReference>
<sequence length="203" mass="22618">MMRLSTYPAPSADGAADMPKPPLRHLVRRLRPAGRDDDEIAVAALYREYHRPLLGFVIRLVGGDRQWAEDVVQETMIRAWRSAGQLDPDTSSLMPWLATVARRIVIDDRRRKDARPQESGDGPLESVPVPDEMESLLHQVVVSEALKSLSPAHREILNETILRDRSVNDAALALGIPVGTVKSRVYYAVRALRVALEERGVTA</sequence>
<dbReference type="PANTHER" id="PTHR43133:SF52">
    <property type="entry name" value="ECF RNA POLYMERASE SIGMA FACTOR SIGL"/>
    <property type="match status" value="1"/>
</dbReference>
<evidence type="ECO:0000256" key="5">
    <source>
        <dbReference type="ARBA" id="ARBA00023163"/>
    </source>
</evidence>
<evidence type="ECO:0000259" key="8">
    <source>
        <dbReference type="Pfam" id="PF04542"/>
    </source>
</evidence>
<dbReference type="SUPFAM" id="SSF88946">
    <property type="entry name" value="Sigma2 domain of RNA polymerase sigma factors"/>
    <property type="match status" value="1"/>
</dbReference>
<keyword evidence="11" id="KW-1185">Reference proteome</keyword>
<dbReference type="InterPro" id="IPR036388">
    <property type="entry name" value="WH-like_DNA-bd_sf"/>
</dbReference>
<dbReference type="GO" id="GO:0016987">
    <property type="term" value="F:sigma factor activity"/>
    <property type="evidence" value="ECO:0007669"/>
    <property type="project" value="UniProtKB-KW"/>
</dbReference>
<accession>A0A7W8ABA9</accession>
<evidence type="ECO:0000259" key="9">
    <source>
        <dbReference type="Pfam" id="PF04545"/>
    </source>
</evidence>
<evidence type="ECO:0000256" key="3">
    <source>
        <dbReference type="ARBA" id="ARBA00023082"/>
    </source>
</evidence>
<comment type="caution">
    <text evidence="10">The sequence shown here is derived from an EMBL/GenBank/DDBJ whole genome shotgun (WGS) entry which is preliminary data.</text>
</comment>
<evidence type="ECO:0000256" key="7">
    <source>
        <dbReference type="SAM" id="MobiDB-lite"/>
    </source>
</evidence>
<dbReference type="Proteomes" id="UP000568380">
    <property type="component" value="Unassembled WGS sequence"/>
</dbReference>
<dbReference type="Pfam" id="PF04542">
    <property type="entry name" value="Sigma70_r2"/>
    <property type="match status" value="1"/>
</dbReference>
<dbReference type="PROSITE" id="PS01063">
    <property type="entry name" value="SIGMA70_ECF"/>
    <property type="match status" value="1"/>
</dbReference>
<evidence type="ECO:0000256" key="1">
    <source>
        <dbReference type="ARBA" id="ARBA00010641"/>
    </source>
</evidence>
<dbReference type="CDD" id="cd06171">
    <property type="entry name" value="Sigma70_r4"/>
    <property type="match status" value="1"/>
</dbReference>
<evidence type="ECO:0000256" key="2">
    <source>
        <dbReference type="ARBA" id="ARBA00023015"/>
    </source>
</evidence>
<organism evidence="10 11">
    <name type="scientific">Nonomuraea endophytica</name>
    <dbReference type="NCBI Taxonomy" id="714136"/>
    <lineage>
        <taxon>Bacteria</taxon>
        <taxon>Bacillati</taxon>
        <taxon>Actinomycetota</taxon>
        <taxon>Actinomycetes</taxon>
        <taxon>Streptosporangiales</taxon>
        <taxon>Streptosporangiaceae</taxon>
        <taxon>Nonomuraea</taxon>
    </lineage>
</organism>
<dbReference type="NCBIfam" id="TIGR02937">
    <property type="entry name" value="sigma70-ECF"/>
    <property type="match status" value="1"/>
</dbReference>
<dbReference type="InterPro" id="IPR000838">
    <property type="entry name" value="RNA_pol_sigma70_ECF_CS"/>
</dbReference>
<keyword evidence="3 6" id="KW-0731">Sigma factor</keyword>
<keyword evidence="5 6" id="KW-0804">Transcription</keyword>
<dbReference type="Pfam" id="PF04545">
    <property type="entry name" value="Sigma70_r4"/>
    <property type="match status" value="1"/>
</dbReference>
<evidence type="ECO:0000256" key="4">
    <source>
        <dbReference type="ARBA" id="ARBA00023125"/>
    </source>
</evidence>
<dbReference type="InterPro" id="IPR007630">
    <property type="entry name" value="RNA_pol_sigma70_r4"/>
</dbReference>
<gene>
    <name evidence="10" type="ORF">HNR40_008466</name>
</gene>
<evidence type="ECO:0000313" key="10">
    <source>
        <dbReference type="EMBL" id="MBB5082963.1"/>
    </source>
</evidence>
<keyword evidence="2 6" id="KW-0805">Transcription regulation</keyword>
<dbReference type="EMBL" id="JACHIN010000015">
    <property type="protein sequence ID" value="MBB5082963.1"/>
    <property type="molecule type" value="Genomic_DNA"/>
</dbReference>
<dbReference type="PANTHER" id="PTHR43133">
    <property type="entry name" value="RNA POLYMERASE ECF-TYPE SIGMA FACTO"/>
    <property type="match status" value="1"/>
</dbReference>
<keyword evidence="4 6" id="KW-0238">DNA-binding</keyword>
<feature type="domain" description="RNA polymerase sigma-70 region 2" evidence="8">
    <location>
        <begin position="45"/>
        <end position="113"/>
    </location>
</feature>
<dbReference type="InterPro" id="IPR007627">
    <property type="entry name" value="RNA_pol_sigma70_r2"/>
</dbReference>
<name>A0A7W8ABA9_9ACTN</name>